<dbReference type="EMBL" id="KE503206">
    <property type="protein sequence ID" value="EPX74395.1"/>
    <property type="molecule type" value="Genomic_DNA"/>
</dbReference>
<dbReference type="VEuPathDB" id="FungiDB:SOCG_03603"/>
<dbReference type="GO" id="GO:0061497">
    <property type="term" value="C:inner plaque of mitotic spindle pole body"/>
    <property type="evidence" value="ECO:0007669"/>
    <property type="project" value="EnsemblFungi"/>
</dbReference>
<accession>S9R834</accession>
<comment type="subcellular location">
    <subcellularLocation>
        <location evidence="1">Membrane</location>
    </subcellularLocation>
</comment>
<reference evidence="8 9" key="1">
    <citation type="journal article" date="2011" name="Science">
        <title>Comparative functional genomics of the fission yeasts.</title>
        <authorList>
            <person name="Rhind N."/>
            <person name="Chen Z."/>
            <person name="Yassour M."/>
            <person name="Thompson D.A."/>
            <person name="Haas B.J."/>
            <person name="Habib N."/>
            <person name="Wapinski I."/>
            <person name="Roy S."/>
            <person name="Lin M.F."/>
            <person name="Heiman D.I."/>
            <person name="Young S.K."/>
            <person name="Furuya K."/>
            <person name="Guo Y."/>
            <person name="Pidoux A."/>
            <person name="Chen H.M."/>
            <person name="Robbertse B."/>
            <person name="Goldberg J.M."/>
            <person name="Aoki K."/>
            <person name="Bayne E.H."/>
            <person name="Berlin A.M."/>
            <person name="Desjardins C.A."/>
            <person name="Dobbs E."/>
            <person name="Dukaj L."/>
            <person name="Fan L."/>
            <person name="FitzGerald M.G."/>
            <person name="French C."/>
            <person name="Gujja S."/>
            <person name="Hansen K."/>
            <person name="Keifenheim D."/>
            <person name="Levin J.Z."/>
            <person name="Mosher R.A."/>
            <person name="Mueller C.A."/>
            <person name="Pfiffner J."/>
            <person name="Priest M."/>
            <person name="Russ C."/>
            <person name="Smialowska A."/>
            <person name="Swoboda P."/>
            <person name="Sykes S.M."/>
            <person name="Vaughn M."/>
            <person name="Vengrova S."/>
            <person name="Yoder R."/>
            <person name="Zeng Q."/>
            <person name="Allshire R."/>
            <person name="Baulcombe D."/>
            <person name="Birren B.W."/>
            <person name="Brown W."/>
            <person name="Ekwall K."/>
            <person name="Kellis M."/>
            <person name="Leatherwood J."/>
            <person name="Levin H."/>
            <person name="Margalit H."/>
            <person name="Martienssen R."/>
            <person name="Nieduszynski C.A."/>
            <person name="Spatafora J.W."/>
            <person name="Friedman N."/>
            <person name="Dalgaard J.Z."/>
            <person name="Baumann P."/>
            <person name="Niki H."/>
            <person name="Regev A."/>
            <person name="Nusbaum C."/>
        </authorList>
    </citation>
    <scope>NUCLEOTIDE SEQUENCE [LARGE SCALE GENOMIC DNA]</scope>
    <source>
        <strain evidence="9">yFS286</strain>
    </source>
</reference>
<feature type="compositionally biased region" description="Basic and acidic residues" evidence="5">
    <location>
        <begin position="228"/>
        <end position="242"/>
    </location>
</feature>
<proteinExistence type="predicted"/>
<feature type="transmembrane region" description="Helical" evidence="6">
    <location>
        <begin position="174"/>
        <end position="191"/>
    </location>
</feature>
<dbReference type="GO" id="GO:0071957">
    <property type="term" value="C:old mitotic spindle pole body"/>
    <property type="evidence" value="ECO:0007669"/>
    <property type="project" value="EnsemblFungi"/>
</dbReference>
<organism evidence="8 9">
    <name type="scientific">Schizosaccharomyces octosporus (strain yFS286)</name>
    <name type="common">Fission yeast</name>
    <name type="synonym">Octosporomyces octosporus</name>
    <dbReference type="NCBI Taxonomy" id="483514"/>
    <lineage>
        <taxon>Eukaryota</taxon>
        <taxon>Fungi</taxon>
        <taxon>Dikarya</taxon>
        <taxon>Ascomycota</taxon>
        <taxon>Taphrinomycotina</taxon>
        <taxon>Schizosaccharomycetes</taxon>
        <taxon>Schizosaccharomycetales</taxon>
        <taxon>Schizosaccharomycetaceae</taxon>
        <taxon>Schizosaccharomyces</taxon>
    </lineage>
</organism>
<dbReference type="eggNOG" id="KOG2687">
    <property type="taxonomic scope" value="Eukaryota"/>
</dbReference>
<dbReference type="AlphaFoldDB" id="S9R834"/>
<dbReference type="Gene3D" id="2.60.120.260">
    <property type="entry name" value="Galactose-binding domain-like"/>
    <property type="match status" value="1"/>
</dbReference>
<evidence type="ECO:0000256" key="3">
    <source>
        <dbReference type="ARBA" id="ARBA00022989"/>
    </source>
</evidence>
<evidence type="ECO:0000256" key="6">
    <source>
        <dbReference type="SAM" id="Phobius"/>
    </source>
</evidence>
<feature type="compositionally biased region" description="Basic and acidic residues" evidence="5">
    <location>
        <begin position="492"/>
        <end position="506"/>
    </location>
</feature>
<dbReference type="GO" id="GO:0034993">
    <property type="term" value="C:meiotic nuclear membrane microtubule tethering complex"/>
    <property type="evidence" value="ECO:0007669"/>
    <property type="project" value="EnsemblFungi"/>
</dbReference>
<dbReference type="InterPro" id="IPR045119">
    <property type="entry name" value="SUN1-5"/>
</dbReference>
<feature type="region of interest" description="Disordered" evidence="5">
    <location>
        <begin position="89"/>
        <end position="147"/>
    </location>
</feature>
<keyword evidence="9" id="KW-1185">Reference proteome</keyword>
<name>S9R834_SCHOY</name>
<dbReference type="GeneID" id="25032575"/>
<sequence length="512" mass="57767">MFTNTPVGGKRERYNGAHPAWSRLGTNTEQIHQNTTDMAAKMHKLRYTQLRSPPTRVSVETMSSNQTAPAPAFGLDVPYNQEYINEASENEEFERAIRSDPSTASNASYSSEENEDGIEDTSIADTEDNEEVSDLDEDSYKAYSKRPSANRRKKQIKHFFNQSSWLPFESYKPFAWFFLALFLTLIIIGILHKAPGISFGKDDSIYPPIVQPSPPSPTDLGKPFETFEPAKEPAKEKPKNENEPESSTHFLTKEEFHNIIHTKINELKTQLEKEILSFKSSELAAITLNDEWKHFIQTTVENYIGDPVSLPNFALLSTGADVLSFLTTKSYVKRPSSFLPKAASYLFDSLTIRGHEPNMALQSTNGVAMCWSFQGSEGQLGISLSRPVHVTNVTVEHVNQKVAHDLSSAPKEIEVWGQDIRHNGKKGFSYLGNLMYNIEDEPIQTFPIHVSSKYPTKSVIFKIKSNWGNPEYTCLYQVRVHGTVPRRETMANLQHDEISHSEEGVSHQESLS</sequence>
<dbReference type="InterPro" id="IPR012919">
    <property type="entry name" value="SUN_dom"/>
</dbReference>
<evidence type="ECO:0000256" key="4">
    <source>
        <dbReference type="ARBA" id="ARBA00023136"/>
    </source>
</evidence>
<dbReference type="GO" id="GO:0140480">
    <property type="term" value="P:mitotic spindle pole body insertion into the nuclear envelope"/>
    <property type="evidence" value="ECO:0007669"/>
    <property type="project" value="EnsemblFungi"/>
</dbReference>
<feature type="region of interest" description="Disordered" evidence="5">
    <location>
        <begin position="211"/>
        <end position="248"/>
    </location>
</feature>
<keyword evidence="4 6" id="KW-0472">Membrane</keyword>
<evidence type="ECO:0000259" key="7">
    <source>
        <dbReference type="PROSITE" id="PS51469"/>
    </source>
</evidence>
<dbReference type="RefSeq" id="XP_013017545.1">
    <property type="nucleotide sequence ID" value="XM_013162091.1"/>
</dbReference>
<dbReference type="GO" id="GO:0031021">
    <property type="term" value="C:interphase microtubule organizing center"/>
    <property type="evidence" value="ECO:0007669"/>
    <property type="project" value="EnsemblFungi"/>
</dbReference>
<feature type="domain" description="SUN" evidence="7">
    <location>
        <begin position="319"/>
        <end position="485"/>
    </location>
</feature>
<feature type="region of interest" description="Disordered" evidence="5">
    <location>
        <begin position="1"/>
        <end position="21"/>
    </location>
</feature>
<evidence type="ECO:0000256" key="1">
    <source>
        <dbReference type="ARBA" id="ARBA00004370"/>
    </source>
</evidence>
<dbReference type="OMA" id="NGAHPAW"/>
<gene>
    <name evidence="8" type="ORF">SOCG_03603</name>
</gene>
<feature type="compositionally biased region" description="Acidic residues" evidence="5">
    <location>
        <begin position="125"/>
        <end position="137"/>
    </location>
</feature>
<protein>
    <submittedName>
        <fullName evidence="8">Spindle pole body protein Sad1</fullName>
    </submittedName>
</protein>
<feature type="compositionally biased region" description="Low complexity" evidence="5">
    <location>
        <begin position="99"/>
        <end position="111"/>
    </location>
</feature>
<dbReference type="OrthoDB" id="342281at2759"/>
<evidence type="ECO:0000313" key="8">
    <source>
        <dbReference type="EMBL" id="EPX74395.1"/>
    </source>
</evidence>
<dbReference type="GO" id="GO:0071958">
    <property type="term" value="C:new mitotic spindle pole body"/>
    <property type="evidence" value="ECO:0007669"/>
    <property type="project" value="EnsemblFungi"/>
</dbReference>
<dbReference type="GO" id="GO:0032121">
    <property type="term" value="P:meiotic attachment of telomeric heterochromatin to spindle pole body"/>
    <property type="evidence" value="ECO:0007669"/>
    <property type="project" value="EnsemblFungi"/>
</dbReference>
<keyword evidence="2 6" id="KW-0812">Transmembrane</keyword>
<dbReference type="Pfam" id="PF07738">
    <property type="entry name" value="Sad1_UNC"/>
    <property type="match status" value="1"/>
</dbReference>
<dbReference type="GO" id="GO:0035974">
    <property type="term" value="C:meiotic spindle pole body"/>
    <property type="evidence" value="ECO:0007669"/>
    <property type="project" value="EnsemblFungi"/>
</dbReference>
<dbReference type="PROSITE" id="PS51469">
    <property type="entry name" value="SUN"/>
    <property type="match status" value="1"/>
</dbReference>
<evidence type="ECO:0000256" key="5">
    <source>
        <dbReference type="SAM" id="MobiDB-lite"/>
    </source>
</evidence>
<dbReference type="PANTHER" id="PTHR12911">
    <property type="entry name" value="SAD1/UNC-84-LIKE PROTEIN-RELATED"/>
    <property type="match status" value="1"/>
</dbReference>
<keyword evidence="3 6" id="KW-1133">Transmembrane helix</keyword>
<dbReference type="GO" id="GO:0106166">
    <property type="term" value="F:spindle pole body-nuclear membrane anchor activity"/>
    <property type="evidence" value="ECO:0007669"/>
    <property type="project" value="EnsemblFungi"/>
</dbReference>
<evidence type="ECO:0000313" key="9">
    <source>
        <dbReference type="Proteomes" id="UP000016088"/>
    </source>
</evidence>
<evidence type="ECO:0000256" key="2">
    <source>
        <dbReference type="ARBA" id="ARBA00022692"/>
    </source>
</evidence>
<dbReference type="HOGENOM" id="CLU_537650_0_0_1"/>
<dbReference type="GO" id="GO:0035861">
    <property type="term" value="C:site of double-strand break"/>
    <property type="evidence" value="ECO:0007669"/>
    <property type="project" value="EnsemblFungi"/>
</dbReference>
<feature type="region of interest" description="Disordered" evidence="5">
    <location>
        <begin position="492"/>
        <end position="512"/>
    </location>
</feature>
<dbReference type="PANTHER" id="PTHR12911:SF8">
    <property type="entry name" value="KLAROID PROTEIN-RELATED"/>
    <property type="match status" value="1"/>
</dbReference>
<dbReference type="Proteomes" id="UP000016088">
    <property type="component" value="Unassembled WGS sequence"/>
</dbReference>
<dbReference type="GO" id="GO:0072766">
    <property type="term" value="P:centromere clustering at the mitotic interphase nuclear envelope"/>
    <property type="evidence" value="ECO:0007669"/>
    <property type="project" value="EnsemblFungi"/>
</dbReference>